<proteinExistence type="predicted"/>
<dbReference type="Proteomes" id="UP000572722">
    <property type="component" value="Unassembled WGS sequence"/>
</dbReference>
<dbReference type="Gene3D" id="1.20.1660.10">
    <property type="entry name" value="Hypothetical protein (EF3068)"/>
    <property type="match status" value="1"/>
</dbReference>
<dbReference type="InterPro" id="IPR014825">
    <property type="entry name" value="DNA_alkylation"/>
</dbReference>
<protein>
    <submittedName>
        <fullName evidence="1">DNA alkylation repair protein</fullName>
    </submittedName>
</protein>
<accession>A0AAE5LGN0</accession>
<dbReference type="AlphaFoldDB" id="A0AAE5LGN0"/>
<dbReference type="Pfam" id="PF08713">
    <property type="entry name" value="DNA_alkylation"/>
    <property type="match status" value="1"/>
</dbReference>
<gene>
    <name evidence="1" type="ORF">F0237_02850</name>
</gene>
<evidence type="ECO:0000313" key="2">
    <source>
        <dbReference type="Proteomes" id="UP000572722"/>
    </source>
</evidence>
<dbReference type="Gene3D" id="1.25.40.290">
    <property type="entry name" value="ARM repeat domains"/>
    <property type="match status" value="1"/>
</dbReference>
<comment type="caution">
    <text evidence="1">The sequence shown here is derived from an EMBL/GenBank/DDBJ whole genome shotgun (WGS) entry which is preliminary data.</text>
</comment>
<dbReference type="SUPFAM" id="SSF48371">
    <property type="entry name" value="ARM repeat"/>
    <property type="match status" value="1"/>
</dbReference>
<dbReference type="CDD" id="cd07064">
    <property type="entry name" value="AlkD_like_1"/>
    <property type="match status" value="1"/>
</dbReference>
<evidence type="ECO:0000313" key="1">
    <source>
        <dbReference type="EMBL" id="NOI79588.1"/>
    </source>
</evidence>
<dbReference type="RefSeq" id="WP_171320332.1">
    <property type="nucleotide sequence ID" value="NZ_VTXO01000001.1"/>
</dbReference>
<dbReference type="PANTHER" id="PTHR34070">
    <property type="entry name" value="ARMADILLO-TYPE FOLD"/>
    <property type="match status" value="1"/>
</dbReference>
<reference evidence="1 2" key="1">
    <citation type="submission" date="2019-08" db="EMBL/GenBank/DDBJ databases">
        <title>Draft genome sequencing and comparative genomics of hatchery-associated Vibrios.</title>
        <authorList>
            <person name="Kehlet-Delgado H."/>
            <person name="Mueller R.S."/>
        </authorList>
    </citation>
    <scope>NUCLEOTIDE SEQUENCE [LARGE SCALE GENOMIC DNA]</scope>
    <source>
        <strain evidence="1 2">01-65-5-1</strain>
    </source>
</reference>
<dbReference type="EMBL" id="VTXO01000001">
    <property type="protein sequence ID" value="NOI79588.1"/>
    <property type="molecule type" value="Genomic_DNA"/>
</dbReference>
<dbReference type="InterPro" id="IPR016024">
    <property type="entry name" value="ARM-type_fold"/>
</dbReference>
<sequence>MHPWNASVKTALEPLANHDNALQMKSYMRGQFQFYGIQSTQRREALKSLFAKQQLPSDKELPVIVKELWQLPEREFQMIAVDLLIKRKKLLPATFLTELEWLITSKSWWDTVDMLATHIAAALFSHHPKETLEYLERWRHSDNIWLRRTAILYQLKFKQQTDEKRLFETIKENQTDNEFFIQKAIGWALREYSKTNATAVVEFIEQQGISGLAKREGLKWLSNRKASPTFK</sequence>
<name>A0AAE5LGN0_9VIBR</name>
<dbReference type="PANTHER" id="PTHR34070:SF1">
    <property type="entry name" value="DNA ALKYLATION REPAIR PROTEIN"/>
    <property type="match status" value="1"/>
</dbReference>
<organism evidence="1 2">
    <name type="scientific">Vibrio tubiashii</name>
    <dbReference type="NCBI Taxonomy" id="29498"/>
    <lineage>
        <taxon>Bacteria</taxon>
        <taxon>Pseudomonadati</taxon>
        <taxon>Pseudomonadota</taxon>
        <taxon>Gammaproteobacteria</taxon>
        <taxon>Vibrionales</taxon>
        <taxon>Vibrionaceae</taxon>
        <taxon>Vibrio</taxon>
        <taxon>Vibrio oreintalis group</taxon>
    </lineage>
</organism>